<dbReference type="AlphaFoldDB" id="A0A6C2YJN1"/>
<accession>A0A6C2YJN1</accession>
<reference evidence="1" key="1">
    <citation type="submission" date="2019-04" db="EMBL/GenBank/DDBJ databases">
        <authorList>
            <consortium name="Science for Life Laboratories"/>
        </authorList>
    </citation>
    <scope>NUCLEOTIDE SEQUENCE</scope>
    <source>
        <strain evidence="1">MBLW1</strain>
    </source>
</reference>
<dbReference type="KEGG" id="tim:GMBLW1_21800"/>
<gene>
    <name evidence="1" type="ORF">GMBLW1_21800</name>
</gene>
<dbReference type="Proteomes" id="UP000464378">
    <property type="component" value="Chromosome"/>
</dbReference>
<dbReference type="EMBL" id="LR593887">
    <property type="protein sequence ID" value="VTR99427.1"/>
    <property type="molecule type" value="Genomic_DNA"/>
</dbReference>
<name>A0A6C2YJN1_9BACT</name>
<keyword evidence="2" id="KW-1185">Reference proteome</keyword>
<protein>
    <submittedName>
        <fullName evidence="1">Uncharacterized protein</fullName>
    </submittedName>
</protein>
<evidence type="ECO:0000313" key="1">
    <source>
        <dbReference type="EMBL" id="VIP01780.1"/>
    </source>
</evidence>
<sequence>MASPHLDDPYYCVALVFTLFMCDRCREYLLGDAQSGESYGPGDDWYHRFGEFARRAGWHAETVSVPNDSTKWLVLCPTCAAKPRHAEPGTASDSGA</sequence>
<proteinExistence type="predicted"/>
<organism evidence="1">
    <name type="scientific">Tuwongella immobilis</name>
    <dbReference type="NCBI Taxonomy" id="692036"/>
    <lineage>
        <taxon>Bacteria</taxon>
        <taxon>Pseudomonadati</taxon>
        <taxon>Planctomycetota</taxon>
        <taxon>Planctomycetia</taxon>
        <taxon>Gemmatales</taxon>
        <taxon>Gemmataceae</taxon>
        <taxon>Tuwongella</taxon>
    </lineage>
</organism>
<evidence type="ECO:0000313" key="2">
    <source>
        <dbReference type="Proteomes" id="UP000464378"/>
    </source>
</evidence>
<dbReference type="EMBL" id="LR586016">
    <property type="protein sequence ID" value="VIP01780.1"/>
    <property type="molecule type" value="Genomic_DNA"/>
</dbReference>
<dbReference type="InParanoid" id="A0A6C2YJN1"/>